<protein>
    <recommendedName>
        <fullName evidence="8">Myosin motor domain-containing protein</fullName>
    </recommendedName>
</protein>
<dbReference type="EnsemblMetazoa" id="tetur26g00140.1">
    <property type="protein sequence ID" value="tetur26g00140.1"/>
    <property type="gene ID" value="tetur26g00140"/>
</dbReference>
<keyword evidence="4 6" id="KW-0505">Motor protein</keyword>
<dbReference type="STRING" id="32264.T1KXH0"/>
<dbReference type="InterPro" id="IPR036961">
    <property type="entry name" value="Kinesin_motor_dom_sf"/>
</dbReference>
<dbReference type="GO" id="GO:0003774">
    <property type="term" value="F:cytoskeletal motor activity"/>
    <property type="evidence" value="ECO:0007669"/>
    <property type="project" value="UniProtKB-UniRule"/>
</dbReference>
<evidence type="ECO:0000256" key="5">
    <source>
        <dbReference type="ARBA" id="ARBA00023203"/>
    </source>
</evidence>
<evidence type="ECO:0000256" key="1">
    <source>
        <dbReference type="ARBA" id="ARBA00022741"/>
    </source>
</evidence>
<feature type="region of interest" description="Disordered" evidence="7">
    <location>
        <begin position="964"/>
        <end position="983"/>
    </location>
</feature>
<dbReference type="GO" id="GO:0005737">
    <property type="term" value="C:cytoplasm"/>
    <property type="evidence" value="ECO:0007669"/>
    <property type="project" value="TreeGrafter"/>
</dbReference>
<dbReference type="PANTHER" id="PTHR13140">
    <property type="entry name" value="MYOSIN"/>
    <property type="match status" value="1"/>
</dbReference>
<dbReference type="CDD" id="cd23767">
    <property type="entry name" value="IQCD"/>
    <property type="match status" value="1"/>
</dbReference>
<feature type="compositionally biased region" description="Low complexity" evidence="7">
    <location>
        <begin position="606"/>
        <end position="615"/>
    </location>
</feature>
<dbReference type="PRINTS" id="PR00193">
    <property type="entry name" value="MYOSINHEAVY"/>
</dbReference>
<feature type="compositionally biased region" description="Pro residues" evidence="7">
    <location>
        <begin position="973"/>
        <end position="983"/>
    </location>
</feature>
<keyword evidence="10" id="KW-1185">Reference proteome</keyword>
<organism evidence="9 10">
    <name type="scientific">Tetranychus urticae</name>
    <name type="common">Two-spotted spider mite</name>
    <dbReference type="NCBI Taxonomy" id="32264"/>
    <lineage>
        <taxon>Eukaryota</taxon>
        <taxon>Metazoa</taxon>
        <taxon>Ecdysozoa</taxon>
        <taxon>Arthropoda</taxon>
        <taxon>Chelicerata</taxon>
        <taxon>Arachnida</taxon>
        <taxon>Acari</taxon>
        <taxon>Acariformes</taxon>
        <taxon>Trombidiformes</taxon>
        <taxon>Prostigmata</taxon>
        <taxon>Eleutherengona</taxon>
        <taxon>Raphignathae</taxon>
        <taxon>Tetranychoidea</taxon>
        <taxon>Tetranychidae</taxon>
        <taxon>Tetranychus</taxon>
    </lineage>
</organism>
<evidence type="ECO:0000256" key="3">
    <source>
        <dbReference type="ARBA" id="ARBA00023123"/>
    </source>
</evidence>
<dbReference type="Gene3D" id="1.10.10.820">
    <property type="match status" value="1"/>
</dbReference>
<feature type="region of interest" description="Actin-binding" evidence="6">
    <location>
        <begin position="757"/>
        <end position="779"/>
    </location>
</feature>
<dbReference type="OrthoDB" id="370884at2759"/>
<dbReference type="AlphaFoldDB" id="T1KXH0"/>
<evidence type="ECO:0000256" key="7">
    <source>
        <dbReference type="SAM" id="MobiDB-lite"/>
    </source>
</evidence>
<evidence type="ECO:0000313" key="9">
    <source>
        <dbReference type="EnsemblMetazoa" id="tetur26g00140.1"/>
    </source>
</evidence>
<name>T1KXH0_TETUR</name>
<proteinExistence type="inferred from homology"/>
<keyword evidence="2 6" id="KW-0067">ATP-binding</keyword>
<feature type="region of interest" description="Disordered" evidence="7">
    <location>
        <begin position="424"/>
        <end position="451"/>
    </location>
</feature>
<reference evidence="10" key="1">
    <citation type="submission" date="2011-08" db="EMBL/GenBank/DDBJ databases">
        <authorList>
            <person name="Rombauts S."/>
        </authorList>
    </citation>
    <scope>NUCLEOTIDE SEQUENCE</scope>
    <source>
        <strain evidence="10">London</strain>
    </source>
</reference>
<evidence type="ECO:0000259" key="8">
    <source>
        <dbReference type="PROSITE" id="PS51456"/>
    </source>
</evidence>
<feature type="region of interest" description="Disordered" evidence="7">
    <location>
        <begin position="606"/>
        <end position="654"/>
    </location>
</feature>
<gene>
    <name evidence="9" type="primary">107368357</name>
</gene>
<feature type="binding site" evidence="6">
    <location>
        <begin position="147"/>
        <end position="154"/>
    </location>
    <ligand>
        <name>ATP</name>
        <dbReference type="ChEBI" id="CHEBI:30616"/>
    </ligand>
</feature>
<dbReference type="InterPro" id="IPR000048">
    <property type="entry name" value="IQ_motif_EF-hand-BS"/>
</dbReference>
<dbReference type="PROSITE" id="PS50096">
    <property type="entry name" value="IQ"/>
    <property type="match status" value="1"/>
</dbReference>
<dbReference type="EMBL" id="CAEY01000695">
    <property type="status" value="NOT_ANNOTATED_CDS"/>
    <property type="molecule type" value="Genomic_DNA"/>
</dbReference>
<dbReference type="GO" id="GO:0051015">
    <property type="term" value="F:actin filament binding"/>
    <property type="evidence" value="ECO:0007669"/>
    <property type="project" value="TreeGrafter"/>
</dbReference>
<dbReference type="OMA" id="IVHPHVN"/>
<dbReference type="Gene3D" id="1.20.120.720">
    <property type="entry name" value="Myosin VI head, motor domain, U50 subdomain"/>
    <property type="match status" value="1"/>
</dbReference>
<dbReference type="Pfam" id="PF00612">
    <property type="entry name" value="IQ"/>
    <property type="match status" value="1"/>
</dbReference>
<dbReference type="GO" id="GO:0016459">
    <property type="term" value="C:myosin complex"/>
    <property type="evidence" value="ECO:0007669"/>
    <property type="project" value="UniProtKB-KW"/>
</dbReference>
<comment type="similarity">
    <text evidence="6">Belongs to the TRAFAC class myosin-kinesin ATPase superfamily. Myosin family.</text>
</comment>
<dbReference type="PANTHER" id="PTHR13140:SF498">
    <property type="entry name" value="DACHS, ISOFORM E"/>
    <property type="match status" value="1"/>
</dbReference>
<dbReference type="GO" id="GO:0016020">
    <property type="term" value="C:membrane"/>
    <property type="evidence" value="ECO:0007669"/>
    <property type="project" value="TreeGrafter"/>
</dbReference>
<keyword evidence="1 6" id="KW-0547">Nucleotide-binding</keyword>
<evidence type="ECO:0000256" key="6">
    <source>
        <dbReference type="PROSITE-ProRule" id="PRU00782"/>
    </source>
</evidence>
<dbReference type="Pfam" id="PF00063">
    <property type="entry name" value="Myosin_head"/>
    <property type="match status" value="3"/>
</dbReference>
<feature type="compositionally biased region" description="Low complexity" evidence="7">
    <location>
        <begin position="624"/>
        <end position="654"/>
    </location>
</feature>
<dbReference type="GO" id="GO:0005524">
    <property type="term" value="F:ATP binding"/>
    <property type="evidence" value="ECO:0007669"/>
    <property type="project" value="UniProtKB-UniRule"/>
</dbReference>
<keyword evidence="5 6" id="KW-0009">Actin-binding</keyword>
<sequence length="1097" mass="122397">MATAPGLSKVFIIDKYFTELQKYWETEKKMKGRKVKEMGRFTNPTTGDEKPSESSSSEVYDLIHLQGPLTEDSIVRALDARFHIHECLTNIGLLVLAMNGYERKGNPVTLASCHHDAPKYPQLLRIAQDAVRQQSETGYPQAIILSGESGSGKTYCCMLLLRHLFDAAGGGPETDSFKHLSAAFTVLKSLGSAKTVTNAESSRIGQFIEVQITDGALYRTKIHCYYLDQTRVLKQYPNEKNYHIFYQMLAGLTKDERAKLNLEGYNVNNLRYLNRGDTSQNEVEDAVRFEAWKTALSVLGIPFMDVVRVLSAILLLGNIKFNDGQRHNPVLLDSSNIGFLDSKASNEIKAVASLLGISSVALYRGLTTRTQNVRGQLIKSVCDGLTASKTRDGLAKALYCRTVATIVRRANSLKRIGSTCGTMSSDSNESIQNQIETGSHHASTVGSSGAKSHKSLNVLNSAVRHATDGFIGILDMFGFEDAHPSHLEHLCINLCAETMQHYYNTIIFKTSMESCQEEGVSTDFQVDYVDNVPCIDFISSLRTGLLEMLDVETFLKGTPESYVAKIKAQHYGCSRYFHVDRDYESLGNKLKNVNVIDKIAKENLENNSLSNNNNETHNHHPNHHQSNNNLKNNKNIANNNNNNNNNNNYNNLNNNNDEKLSRFFGVRHFAGNVVYDTNDFIEANRDTIPDDIVSVFHKSSCTFGFASHLFGIELKALFARDQAPCGLKFRISPTSHNNLQHGNDITTTLTQDFHTRLDNLLRTIVHAKPHFIRCIKSNNKEQPSYFDRPVVMKQIRSLQVLETLNLMACGLPHRMRFRAFTMRYRCIGPLRRLKKVDDKSSAEDCKVLLDSFTSALEQFDSITPSTNSWAIGKRHVFLSEGARQQLELLRNAKRNYAAVIIQAAWRGWSQRKRWPIMVNNNSLIKMVNGGMSNGKRYLGKSGSTHSTINHHGLSTIKPSGLLSTSLSGLNRPRPQPITGTPPPEPCGAKIIAHTCSLFGLDLQRPPPVPPSRPYTVAGNTKLGYPQTRTMKLDYPEVPTGSEPQLLKGEVVLVIGASAKRGYLIVEHSGHTFHVPYQYMEFKSYPSIAAVTSPPASL</sequence>
<dbReference type="KEGG" id="tut:107368357"/>
<dbReference type="SMART" id="SM00242">
    <property type="entry name" value="MYSc"/>
    <property type="match status" value="1"/>
</dbReference>
<evidence type="ECO:0000256" key="2">
    <source>
        <dbReference type="ARBA" id="ARBA00022840"/>
    </source>
</evidence>
<reference evidence="9" key="2">
    <citation type="submission" date="2015-06" db="UniProtKB">
        <authorList>
            <consortium name="EnsemblMetazoa"/>
        </authorList>
    </citation>
    <scope>IDENTIFICATION</scope>
</reference>
<feature type="domain" description="Myosin motor" evidence="8">
    <location>
        <begin position="58"/>
        <end position="891"/>
    </location>
</feature>
<dbReference type="Gene3D" id="3.40.850.10">
    <property type="entry name" value="Kinesin motor domain"/>
    <property type="match status" value="3"/>
</dbReference>
<dbReference type="SUPFAM" id="SSF52540">
    <property type="entry name" value="P-loop containing nucleoside triphosphate hydrolases"/>
    <property type="match status" value="1"/>
</dbReference>
<dbReference type="Gene3D" id="1.20.58.530">
    <property type="match status" value="2"/>
</dbReference>
<dbReference type="HOGENOM" id="CLU_000192_7_1_1"/>
<evidence type="ECO:0000256" key="4">
    <source>
        <dbReference type="ARBA" id="ARBA00023175"/>
    </source>
</evidence>
<dbReference type="SMART" id="SM00015">
    <property type="entry name" value="IQ"/>
    <property type="match status" value="1"/>
</dbReference>
<dbReference type="GO" id="GO:0007015">
    <property type="term" value="P:actin filament organization"/>
    <property type="evidence" value="ECO:0007669"/>
    <property type="project" value="TreeGrafter"/>
</dbReference>
<dbReference type="InterPro" id="IPR027417">
    <property type="entry name" value="P-loop_NTPase"/>
</dbReference>
<dbReference type="Proteomes" id="UP000015104">
    <property type="component" value="Unassembled WGS sequence"/>
</dbReference>
<dbReference type="eggNOG" id="KOG0160">
    <property type="taxonomic scope" value="Eukaryota"/>
</dbReference>
<accession>T1KXH0</accession>
<keyword evidence="3 6" id="KW-0518">Myosin</keyword>
<dbReference type="PROSITE" id="PS51456">
    <property type="entry name" value="MYOSIN_MOTOR"/>
    <property type="match status" value="1"/>
</dbReference>
<dbReference type="Gene3D" id="1.20.5.4820">
    <property type="match status" value="1"/>
</dbReference>
<evidence type="ECO:0000313" key="10">
    <source>
        <dbReference type="Proteomes" id="UP000015104"/>
    </source>
</evidence>
<dbReference type="InterPro" id="IPR001609">
    <property type="entry name" value="Myosin_head_motor_dom-like"/>
</dbReference>